<dbReference type="GO" id="GO:0004519">
    <property type="term" value="F:endonuclease activity"/>
    <property type="evidence" value="ECO:0007669"/>
    <property type="project" value="UniProtKB-KW"/>
</dbReference>
<protein>
    <submittedName>
        <fullName evidence="2">LAGLIDADG homing endonuclease</fullName>
    </submittedName>
</protein>
<keyword evidence="2" id="KW-0540">Nuclease</keyword>
<feature type="compositionally biased region" description="Low complexity" evidence="1">
    <location>
        <begin position="58"/>
        <end position="69"/>
    </location>
</feature>
<accession>A0A0U1YXW2</accession>
<gene>
    <name evidence="2" type="primary">orf148</name>
</gene>
<sequence length="148" mass="15192">MSSDLNAGLKEVVQAIQSSSTTQSTSIPLGVNWTPIIQGLVSGVATSLGATLSFPSSTAQAGTTTQAQTPSNGTSGEEGPSVIDCRALITNISSSPNPSAQPFSSDPSNLTKVNPDENGDQVVVTLLLPIAQIIAKYIRKILLTVTPL</sequence>
<proteinExistence type="predicted"/>
<dbReference type="AlphaFoldDB" id="A0A0U1YXW2"/>
<feature type="compositionally biased region" description="Polar residues" evidence="1">
    <location>
        <begin position="95"/>
        <end position="112"/>
    </location>
</feature>
<dbReference type="EMBL" id="KM586390">
    <property type="protein sequence ID" value="AJK91345.1"/>
    <property type="molecule type" value="Genomic_DNA"/>
</dbReference>
<keyword evidence="2" id="KW-0378">Hydrolase</keyword>
<keyword evidence="2" id="KW-0496">Mitochondrion</keyword>
<name>A0A0U1YXW2_9GLOM</name>
<geneLocation type="mitochondrion" evidence="2"/>
<evidence type="ECO:0000313" key="2">
    <source>
        <dbReference type="EMBL" id="AJK91345.1"/>
    </source>
</evidence>
<feature type="region of interest" description="Disordered" evidence="1">
    <location>
        <begin position="55"/>
        <end position="81"/>
    </location>
</feature>
<organism evidence="2">
    <name type="scientific">Rhizophagus aggregatus</name>
    <dbReference type="NCBI Taxonomy" id="241619"/>
    <lineage>
        <taxon>Eukaryota</taxon>
        <taxon>Fungi</taxon>
        <taxon>Fungi incertae sedis</taxon>
        <taxon>Mucoromycota</taxon>
        <taxon>Glomeromycotina</taxon>
        <taxon>Glomeromycetes</taxon>
        <taxon>Glomerales</taxon>
        <taxon>Glomeraceae</taxon>
        <taxon>Rhizophagus</taxon>
    </lineage>
</organism>
<evidence type="ECO:0000256" key="1">
    <source>
        <dbReference type="SAM" id="MobiDB-lite"/>
    </source>
</evidence>
<reference evidence="2" key="1">
    <citation type="submission" date="2014-09" db="EMBL/GenBank/DDBJ databases">
        <title>Mitochondrial comparative genomics and phylogenetic signal assessment of mtDNA among arbuscular mycorrhizal fungal taxa.</title>
        <authorList>
            <person name="Nadimi M."/>
            <person name="Hijri M."/>
        </authorList>
    </citation>
    <scope>NUCLEOTIDE SEQUENCE</scope>
    <source>
        <strain evidence="2">DAOM240163</strain>
    </source>
</reference>
<keyword evidence="2" id="KW-0255">Endonuclease</keyword>
<feature type="region of interest" description="Disordered" evidence="1">
    <location>
        <begin position="95"/>
        <end position="116"/>
    </location>
</feature>